<dbReference type="PANTHER" id="PTHR31640:SF1">
    <property type="entry name" value="BRIDGE-LIKE LIPID TRANSFER PROTEIN FAMILY MEMBER 1"/>
    <property type="match status" value="1"/>
</dbReference>
<feature type="region of interest" description="Disordered" evidence="1">
    <location>
        <begin position="1329"/>
        <end position="1409"/>
    </location>
</feature>
<feature type="compositionally biased region" description="Low complexity" evidence="1">
    <location>
        <begin position="2904"/>
        <end position="2918"/>
    </location>
</feature>
<feature type="compositionally biased region" description="Polar residues" evidence="1">
    <location>
        <begin position="4764"/>
        <end position="4786"/>
    </location>
</feature>
<proteinExistence type="predicted"/>
<reference evidence="4 5" key="1">
    <citation type="submission" date="2015-03" db="EMBL/GenBank/DDBJ databases">
        <title>Draft genome of the nematode, Opisthorchis viverrini.</title>
        <authorList>
            <person name="Mitreva M."/>
        </authorList>
    </citation>
    <scope>NUCLEOTIDE SEQUENCE [LARGE SCALE GENOMIC DNA]</scope>
    <source>
        <strain evidence="4">Khon Kaen</strain>
    </source>
</reference>
<feature type="compositionally biased region" description="Polar residues" evidence="1">
    <location>
        <begin position="4660"/>
        <end position="4676"/>
    </location>
</feature>
<feature type="region of interest" description="Disordered" evidence="1">
    <location>
        <begin position="3267"/>
        <end position="3301"/>
    </location>
</feature>
<feature type="compositionally biased region" description="Polar residues" evidence="1">
    <location>
        <begin position="3041"/>
        <end position="3056"/>
    </location>
</feature>
<feature type="compositionally biased region" description="Polar residues" evidence="1">
    <location>
        <begin position="1337"/>
        <end position="1348"/>
    </location>
</feature>
<feature type="compositionally biased region" description="Polar residues" evidence="1">
    <location>
        <begin position="3203"/>
        <end position="3212"/>
    </location>
</feature>
<protein>
    <recommendedName>
        <fullName evidence="3">Bridge-like lipid transfer protein family member 1 C-terminal domain-containing protein</fullName>
    </recommendedName>
</protein>
<feature type="region of interest" description="Disordered" evidence="1">
    <location>
        <begin position="684"/>
        <end position="716"/>
    </location>
</feature>
<evidence type="ECO:0000313" key="4">
    <source>
        <dbReference type="EMBL" id="OON19592.1"/>
    </source>
</evidence>
<dbReference type="SMART" id="SM01220">
    <property type="entry name" value="FSA_C"/>
    <property type="match status" value="1"/>
</dbReference>
<feature type="compositionally biased region" description="Basic residues" evidence="1">
    <location>
        <begin position="684"/>
        <end position="697"/>
    </location>
</feature>
<feature type="region of interest" description="Disordered" evidence="1">
    <location>
        <begin position="4207"/>
        <end position="4230"/>
    </location>
</feature>
<dbReference type="InterPro" id="IPR033616">
    <property type="entry name" value="BLTP1"/>
</dbReference>
<feature type="region of interest" description="Disordered" evidence="1">
    <location>
        <begin position="1470"/>
        <end position="1509"/>
    </location>
</feature>
<feature type="compositionally biased region" description="Polar residues" evidence="1">
    <location>
        <begin position="3803"/>
        <end position="3823"/>
    </location>
</feature>
<feature type="region of interest" description="Disordered" evidence="1">
    <location>
        <begin position="4308"/>
        <end position="4350"/>
    </location>
</feature>
<dbReference type="Pfam" id="PF25040">
    <property type="entry name" value="BLTP1_C"/>
    <property type="match status" value="7"/>
</dbReference>
<keyword evidence="2" id="KW-0472">Membrane</keyword>
<feature type="compositionally biased region" description="Polar residues" evidence="1">
    <location>
        <begin position="4985"/>
        <end position="4997"/>
    </location>
</feature>
<feature type="region of interest" description="Disordered" evidence="1">
    <location>
        <begin position="3952"/>
        <end position="4019"/>
    </location>
</feature>
<feature type="compositionally biased region" description="Polar residues" evidence="1">
    <location>
        <begin position="2238"/>
        <end position="2252"/>
    </location>
</feature>
<feature type="region of interest" description="Disordered" evidence="1">
    <location>
        <begin position="4479"/>
        <end position="4499"/>
    </location>
</feature>
<feature type="compositionally biased region" description="Polar residues" evidence="1">
    <location>
        <begin position="2301"/>
        <end position="2319"/>
    </location>
</feature>
<feature type="compositionally biased region" description="Basic and acidic residues" evidence="1">
    <location>
        <begin position="5151"/>
        <end position="5162"/>
    </location>
</feature>
<evidence type="ECO:0000256" key="1">
    <source>
        <dbReference type="SAM" id="MobiDB-lite"/>
    </source>
</evidence>
<dbReference type="Pfam" id="PF25039">
    <property type="entry name" value="BLTP1_M"/>
    <property type="match status" value="2"/>
</dbReference>
<feature type="region of interest" description="Disordered" evidence="1">
    <location>
        <begin position="3093"/>
        <end position="3115"/>
    </location>
</feature>
<evidence type="ECO:0000256" key="2">
    <source>
        <dbReference type="SAM" id="Phobius"/>
    </source>
</evidence>
<feature type="region of interest" description="Disordered" evidence="1">
    <location>
        <begin position="3694"/>
        <end position="3725"/>
    </location>
</feature>
<feature type="region of interest" description="Disordered" evidence="1">
    <location>
        <begin position="4972"/>
        <end position="4999"/>
    </location>
</feature>
<feature type="compositionally biased region" description="Polar residues" evidence="1">
    <location>
        <begin position="3715"/>
        <end position="3725"/>
    </location>
</feature>
<accession>A0A1S8WYJ8</accession>
<gene>
    <name evidence="4" type="ORF">X801_04540</name>
</gene>
<feature type="compositionally biased region" description="Polar residues" evidence="1">
    <location>
        <begin position="5858"/>
        <end position="5867"/>
    </location>
</feature>
<dbReference type="GO" id="GO:0048488">
    <property type="term" value="P:synaptic vesicle endocytosis"/>
    <property type="evidence" value="ECO:0007669"/>
    <property type="project" value="TreeGrafter"/>
</dbReference>
<dbReference type="Proteomes" id="UP000243686">
    <property type="component" value="Unassembled WGS sequence"/>
</dbReference>
<organism evidence="4 5">
    <name type="scientific">Opisthorchis viverrini</name>
    <name type="common">Southeast Asian liver fluke</name>
    <dbReference type="NCBI Taxonomy" id="6198"/>
    <lineage>
        <taxon>Eukaryota</taxon>
        <taxon>Metazoa</taxon>
        <taxon>Spiralia</taxon>
        <taxon>Lophotrochozoa</taxon>
        <taxon>Platyhelminthes</taxon>
        <taxon>Trematoda</taxon>
        <taxon>Digenea</taxon>
        <taxon>Opisthorchiida</taxon>
        <taxon>Opisthorchiata</taxon>
        <taxon>Opisthorchiidae</taxon>
        <taxon>Opisthorchis</taxon>
    </lineage>
</organism>
<feature type="compositionally biased region" description="Polar residues" evidence="1">
    <location>
        <begin position="4841"/>
        <end position="4857"/>
    </location>
</feature>
<feature type="domain" description="Bridge-like lipid transfer protein family member 1 C-terminal" evidence="3">
    <location>
        <begin position="5224"/>
        <end position="6041"/>
    </location>
</feature>
<feature type="region of interest" description="Disordered" evidence="1">
    <location>
        <begin position="1970"/>
        <end position="1989"/>
    </location>
</feature>
<name>A0A1S8WYJ8_OPIVI</name>
<feature type="region of interest" description="Disordered" evidence="1">
    <location>
        <begin position="3019"/>
        <end position="3074"/>
    </location>
</feature>
<feature type="region of interest" description="Disordered" evidence="1">
    <location>
        <begin position="3779"/>
        <end position="3823"/>
    </location>
</feature>
<keyword evidence="2" id="KW-0812">Transmembrane</keyword>
<dbReference type="InterPro" id="IPR056741">
    <property type="entry name" value="BLTP1_M"/>
</dbReference>
<evidence type="ECO:0000313" key="5">
    <source>
        <dbReference type="Proteomes" id="UP000243686"/>
    </source>
</evidence>
<feature type="region of interest" description="Disordered" evidence="1">
    <location>
        <begin position="2903"/>
        <end position="2928"/>
    </location>
</feature>
<dbReference type="InterPro" id="IPR047104">
    <property type="entry name" value="BLTP1_N"/>
</dbReference>
<feature type="region of interest" description="Disordered" evidence="1">
    <location>
        <begin position="4763"/>
        <end position="4786"/>
    </location>
</feature>
<feature type="region of interest" description="Disordered" evidence="1">
    <location>
        <begin position="5735"/>
        <end position="5782"/>
    </location>
</feature>
<feature type="region of interest" description="Disordered" evidence="1">
    <location>
        <begin position="5821"/>
        <end position="5840"/>
    </location>
</feature>
<feature type="region of interest" description="Disordered" evidence="1">
    <location>
        <begin position="5858"/>
        <end position="5881"/>
    </location>
</feature>
<keyword evidence="5" id="KW-1185">Reference proteome</keyword>
<feature type="compositionally biased region" description="Basic and acidic residues" evidence="1">
    <location>
        <begin position="1349"/>
        <end position="1359"/>
    </location>
</feature>
<feature type="compositionally biased region" description="Basic residues" evidence="1">
    <location>
        <begin position="1365"/>
        <end position="1379"/>
    </location>
</feature>
<evidence type="ECO:0000259" key="3">
    <source>
        <dbReference type="SMART" id="SM01220"/>
    </source>
</evidence>
<feature type="compositionally biased region" description="Polar residues" evidence="1">
    <location>
        <begin position="6052"/>
        <end position="6081"/>
    </location>
</feature>
<feature type="compositionally biased region" description="Low complexity" evidence="1">
    <location>
        <begin position="3498"/>
        <end position="3512"/>
    </location>
</feature>
<feature type="compositionally biased region" description="Pro residues" evidence="1">
    <location>
        <begin position="4488"/>
        <end position="4499"/>
    </location>
</feature>
<feature type="region of interest" description="Disordered" evidence="1">
    <location>
        <begin position="1848"/>
        <end position="1872"/>
    </location>
</feature>
<feature type="compositionally biased region" description="Polar residues" evidence="1">
    <location>
        <begin position="4341"/>
        <end position="4350"/>
    </location>
</feature>
<dbReference type="Pfam" id="PF20413">
    <property type="entry name" value="BLTP1_N"/>
    <property type="match status" value="1"/>
</dbReference>
<feature type="region of interest" description="Disordered" evidence="1">
    <location>
        <begin position="5097"/>
        <end position="5168"/>
    </location>
</feature>
<dbReference type="GO" id="GO:0098793">
    <property type="term" value="C:presynapse"/>
    <property type="evidence" value="ECO:0007669"/>
    <property type="project" value="GOC"/>
</dbReference>
<feature type="region of interest" description="Disordered" evidence="1">
    <location>
        <begin position="3469"/>
        <end position="3512"/>
    </location>
</feature>
<feature type="region of interest" description="Disordered" evidence="1">
    <location>
        <begin position="2231"/>
        <end position="2339"/>
    </location>
</feature>
<feature type="region of interest" description="Disordered" evidence="1">
    <location>
        <begin position="6052"/>
        <end position="6087"/>
    </location>
</feature>
<feature type="region of interest" description="Disordered" evidence="1">
    <location>
        <begin position="3198"/>
        <end position="3218"/>
    </location>
</feature>
<feature type="region of interest" description="Disordered" evidence="1">
    <location>
        <begin position="4839"/>
        <end position="4881"/>
    </location>
</feature>
<feature type="transmembrane region" description="Helical" evidence="2">
    <location>
        <begin position="32"/>
        <end position="51"/>
    </location>
</feature>
<feature type="compositionally biased region" description="Pro residues" evidence="1">
    <location>
        <begin position="5770"/>
        <end position="5780"/>
    </location>
</feature>
<feature type="region of interest" description="Disordered" evidence="1">
    <location>
        <begin position="4653"/>
        <end position="4685"/>
    </location>
</feature>
<keyword evidence="2" id="KW-1133">Transmembrane helix</keyword>
<dbReference type="InterPro" id="IPR056742">
    <property type="entry name" value="BLTP1_C"/>
</dbReference>
<sequence length="6087" mass="672218">MATRDVFRGEFDFKSNESLDTQITESIDRGDFPVAILSLVMLIIWSIYMLFYNSRVVGILISLIARRFVKRGFIRFGSVSFSALGGKLMLRDFAYMTDDYTIRCCYAIVVFNYWLRFTSNTAARDPRVGGRCLYIYLYGLDIHLYNRTAAYEELGKLFKIASKSNRGSLQRQWTDSGSTKGIPLSTSRSRLSEADTLDNDDVITKPNGYVPLLSVFLVCVRHIHQHEFEYFSVNRFEINFHRIVLISNTSTGFLDLFWSHARRLVPVVRFNMELTKICAGNHLLPRACMLSSTRLTGTYSLGEPTYQADRYQHKVSAEFSNLLCTLIPVVEYAGQHAIEEPPKNWDRTFHVFHFGRGNFTYIQDEPGFVSNEPDQVYMSGGDVTVRQTWPVWRFVICVTKSCQLHYGPWADRQRLNIPWLVGIDGFRTRIRINLVQGGIAAQHLWSDVLRTRQLDLDLLMHYPREWNMPQTWDFDLKAKSPQFTMLFDYKRFFKGLIEDWLRGSQPDLLHFVPCTYKFRISADGLNFVLLANDYNWVSSTTENAHIAFAGKRFSLSFDLPFVDYLPDVVPIVFAIEINSAKVRFSLPETNSLLHIIRDQHSRLKLVDRSGRLLKANPFEVYEELIPGQLAGDKPAHRIWFDCGRAPFVTLRIAFTYHPSPWVAEYWRFLPRHLRPEIPVAKFSGRSRHRRKGRKRPHTTATFEVASDSSSQSELEELALGGLRPEGSRTQGPTEDQLLQDNFDASYLAPDTVDVHLHLANAQLCFYGILLRLFIHLKENYFGYYQTPVDFNKDPISGADYLNSTTYPSDYGISTWNGLSEGQKRSKIQRIVDPREHRPLMVRLSLEFHNILAHLPMHVSSFSAPCPTAFLDCIGFEMDKRWHETKIQLVFSPILLCVYDQCKASRPKSCSSLSTGCVQLMGLCLRGQGMFSHATLPLSAETLEYAWLLELIVGRFTGQLTAPQLTTIVQALNGFMFSVMDSENKLVCSRDFELCQHARPQSLCPFWPSVSSDTLCPGETLLKYRFLRVSLDGVDVGFVETGSCLSLQLDPVRLTNCNMHGTAKCSGLLIMLPRVRLVQYIRPIAHEQRTETHAPVSVTSPATVISPADPQSLWLEAGSLAFGPVHANVSSAPERSEHALWQLAFLKCHDAATKRLWFLWSTSESRFGPMSCAVSSGSTSSYTPPAIFPNCGCFGQCSFFGSNESGRALFTELLTGDFQQRAVFPSRNEYKPHLFATGKAIKQTGSSPGPNTVFPPIMYSTAEDNSPKSALPATHFGESLLVAHRLLHELHNPSFCHERSNGLLLMRGEVLATCDSTKCADEDECCNCSDPSDEDFSTSESSNQPSRTSSPDHRTADAKVRSGYIRARKRYHLASGRMKRDKNSSGSLSEPSSMSELLVPPDSPDEDDDLVAGVHHTSAVGAVVAETQMGPGLGNRLPSGLSLNSLIGPLTPSETPSHSSQLALDELSFPEIAGTRPTPPPRRFTKPGGERDSDILRPPLLGPADSPKMDNVEEKTFEEDAFEKFVDLRGQLNRPITESGLLRAAYSHHLNVYRCITAWAKPVRLSRRWHLCKHTYQSVESLKDCLNPPNAELDKLTNLHPWEYRLGSALAPRFQIVQSGFSPQLILSRASGKTSSSATKSATVDPQAKGDVYLAHVSSNSDAVVWLQNTVDFLVSPLFTEAMERYLNVLSPVLSNTPPSAVIDGMHNNCVKVKLAAFKHVSQSHSRSDRNAESKHASPNKLNAFLSNESHELFGDVNVGPSSPYWHSSIFNLSPQRRMTVDNTLSRRQGQFSIIGLKTSPSNIVLIFYSSAFCAETSDIRTETGLCDTDVSQPHRKASTLEDLHCMSATDSEGPSKDQTDSQHHDRRFSVPTRTDRRIRGDTIVSGKLAALSVERINFCFLQLYAVEDLVHLDSLRSGLHDLTCVSLLALCVDSVSFELMNCCRTEAAASRMVQLEPCVAQSDMSSEGSELCNQPLLKPSQETGRSVALEPHKRTERFRRIQPSTVDGQSTHASDRMVSCPSLQELDEVGSSLDAPPSFVRNRLNQHSRQPSAPPILNSFNSPLISVPQPASINSNSLKTRTHEARDEILLRRNPVQPGARFFPHVITGDESRTVPTLDVAAGLSDNSNCIRGSEIVCQLTIRRIHGQLRRLTRLSQFNAGVLLTAIPFESSRTFFVFESDEEFHSSLIRAAGTPRASVVLNEQSTGWIMFECGLENLSLACNRRDGYGDLSTDPKVEQQQQQTTVLSSGEKNLSPVKPVGKAATKVPPTAEAMLTRNTSGRQSGRKRVSVQFPLPVQRELVSNASASDEPQNDFSPQPHQDVPDSLASPNGVSPPVQRNGLLSRLHVATVWLNFPTPKRLPNKRRIELLRSDWNLLSTTTPSIKAWMDPCNRLISVCQQLYGNAERRILAVTTCLMTEAINYKLPTENGLFIFQCFGNESLSAYARRRAPSARAIHFDPSCQLFVVLRQYLNTLTAQYGVLETDRLLSEWLKDSVVPPNDLLQCGILSLTREWRSLVELLAVLAQDLQNADRLSLGGQVVPAKKADHGGIGRVDKQTADLSGLHEFVTKTLKSTGLSDRKFVQPSIVPKVGFVPGSVATDAASHLLRMATTPLSPIPSRYLSPKVDSKTDVQCTFHTNFIHPSSFNVNFLISLLFRFSSSGFVNEQYVDDQPPASTQTYALISSEGVGFEMTRDEYGNNTTSLDDAGKEIQNPILRRFLHDAKIPLSVAQQPPNISQGHFATVAVRDTPQTRMEVPLTDTIVRRASDPALRSAPAVSAVGPLQLVDETLEHEDRPKSRRISRHVRTTLNRNDSSQPGIAHHGDYKLTTEDFEHVAHLNAQFQQVAYIQRFFSPLLESVGLSAKGIRRTTLMKKFDGFFSAEGLLQTFQIEIVLSVRNPLATRAPPSSATGSVPSSSTMGTPSWRTPVGMPPTRKSTFLCRNFGSKLTFRDVVDLSSRKGHSMDSSNQKLDITPTTTKLDVMSNIESLRLHINLPLLRLVHQFITMVYYARDTHKILEAGRPKQHTTPPVGMQLAQKPDSKGSSDGTEGTLRSRSSGYVRLGEGSVESGGHGNSSTDVPIPIHAFIEPFPEQHSSEVASSSSVEKDSHKGYPLVSSIPTTTPTSYQLVISDSIAKPTFVGIRPTAAELPACWRRLLNYVDLYTTVPKTKTVMRKPPSTMPTITEDDSDVRWLPAGRSRAAFEGNTTSSQEASTPPGAVTMKPILLGRRLLSTVSYQPLNEDIEMGHIPTSTMATRPSEVLQISTRPAAPPLSTDQVSSTGVSPGLFTSEDGAPKPTAPSPLRYTKEPLISSTAMEQLTLPWVCSERMPLKIFVSTKIQQVDVSAVLSELNLIAGIGDVHGSMTHSTRIRGRGYFADQVSEQCFLIHCGEGQLQLLERLALQHIQQVVRMKSGRSFSMISCRRSRQTERNACVLSVGHVTITLPHHPVRLHGVMQRQAKRITSRVNELLRSSPAPRNQLHPRSIPEVSTSAASRPVPTPTTGSTTTTTASDAASQLRANRLSTAPTEGPTAMATATAVVKPSNPPLVFSLTAVAQGLTVNVALHPTLAAVYNMNPVYFVGFLGPRGYVDIDLSEHSISLKSMCPPENFPHSIKIALPRVSTTVIRRKSSGGQYSRGERKQPILTRGLTAEQGMYVHVQVKIGALEQTLTTDLLNYIVVVFKLFMKEINEVLQKMAGDEQQPVESKSRLSVFPRGPSTKSSGPSNNWLLSRAARGSVKFTVRIRMEEIQLMATTSSDAIKLEAKAIDLELTNRVSQAPLDPCIPTRIPTDSAVGSQGKSAIAPTRPSNLKLQSNTHSADQSAPPNTHCSRESLFLYATVGSVCAELGYLEQDVFYNERSPESRTVAFFKTNIALRSLLADEKPSALTASNVADVQSLLHGGEYDAFLISLNRPILWIKPFSVDRALLIWMVYKKELAKWKGHIDYLSSMAPVDPSTVSQRPGKLSPTGIRSPGKPVSSTLDSIPATPPRIDESVFGVDAESPPTPNPVDPSPGTSSSKVTPDNVQSSTLFLQLNVTDLGLCLPISILQSNVPSMEVGSRTALVLTLDQSRISACYRDSLVSQGKFTDFCLRFDDDFNVWSDEWKPDWKRASINVRGKQHTLILNACVVPSGTFNVCWRDLERRAQWHLLICWQMRGLDFHLDDNVGRRLKALFSILTRITGYDGAAPLLPTSAEEEEEDVIVDSSVHREPAGSIGADKPSMHDGSVGTLGKDADVVTGSDRTQRTLGAYSDIASLDRYRPDSFRTEYANSDPRFPDLSQVRSMEFHKHQQELLEAQYCQAFKRQKWNTLRRKKVSSGQPRSPLFAQPSAPTSVGSGAAPLPNGGSQTNTFFTGDSDLRSDVVGFSSPNVNRGSVVSRDESVYFDADTDEGVESTSVTHTDQPSVYETVTGELSHASSGANNLPPDKAPDLWFDPMDTAGTTDSVIFPTIFDAEDFVTGEEQADYDSPSSDEAEETIQQLADADRTMSPNQAPPPPPRMRFPGPPAPSHIDRNWAFRRDTDLPPKVLLKVDVQIHIDSGCCVLHPRLPQDSLNKLDEGFRCAEALNLSPHETSFQTPDTSTSRQPAAFAGRSLGFSNNGLLSHYLERYKRHLLQDQHYLSSDLIILFLPALDVKLHYNSMTEVDLLSAAPSTSLRPSGRYLTSPAQPTPSISRQASTHENLYRRSTEKARAIATESDSGILTSHADTVDSGLVKSSGTGTSGLKKQADLYVSCFLQKLPNELILHPALLDFLEQALENIPIPGEVDSVTSDDSNTVNGEQKVSASSSGSANGLMWETFPLHAIVHLQIQPLTLRLLCVPTSRMQCLMSLPLLDVVFSTKRDQTEQVSTDPNDPKTSNQTGVARHTEQETTTSRHQAASSSPRGPIQVAIQADGSGATLRLPANPSPGDVVTGGGLCVTAMLKDFRITVFHPYVDSKSARSEPVWGTAWSGDSLTLFVQDIQLNISRMVETTLVQLTTAPTRPDEVPEPTSSDISRSSPPNANAHRYTTASSFSTFQFFVSDAWGLHRDFRFSSIIDIGAAVFTCDTRRTLEILDIPKAWFRSSLARRLIFGNECATGETLNQSADISETVQCARDVVSPDATRTVRGGGPSSKETSGLVESVQPEEERPSIWSFTAAPRYSQDDSSDQPVSPAGERRTQRPDDHAKCKRRSTLLKTAWAPGTLDSVPLHFMPGMVKASSTARRKTGDTSVGPTEFVSAAATLATDRAPGASPVGSLKVASWHALPMFCVNLKRLDLSLFIGSAMGQTRLVMEKMFCDGRFSIHSTGRKNAMLSGGLSTCQFTSEGGGVGGELCLLNAEARIRSDDNPTRDPQHSLESRIGGFQLRIEYMNTNILLMRVNALSLKLQDEWKLKDAAKKFVECKLATLTGSIGGNFQAARVPSVRSTFLEEQVSTEPDVGAPPVYIRVVGEVNWDQAQTAIVRTTTPDLLRSISKVREYFEEQVREGRLSLIGQSGTFELFSQFPRGPSAPGQGQLDQEENALVDRLLQRHWQRLLYSSLKIYIREQISASPDSKSADQVQIFNQLMSSLDQTYPVLGGSMQLSGRSLGLACFAGSFRSAPDWAIFNIQYPTACFETEAQREPPVQDVSPTDPSEQDGWVNVRQVLSFDLGSHPEFQPQMAYVLRVRRGSQPTTRNPPVLTISEWMEFTFHGADNTVVSFVRSTDPNSVRGVVQLSQFPVQFPPPIPATGPHMFTQSPQTPEKNLTLEAAELRSSASVPTWTGLIGSPQHLAPAPSTTDSTVGRQLHVSNERSPAQPPRPNPLRPPTEGEILFVLPSISLRITTDQRQTMVQPTLSSLPPVKVEVVTESPPDPSGEVPSATTKPVAPVSKGAKSWIYRYRTGSNSDSTSRYQNKAEKVSTESSTSRSTGFAPTVKISFQTDFHGFVQLGLIDVPWLPTLISSYLNERLQDYELTTVAPPPTIGPGSFIDRAIAASKTELTNRLRALSTTSSPLVQDARSYEIVHWSLSPVCRWLLASNIGVPAFDRLLESVGFRKARVTIPKWLQRGVMDHLDNATSVLLRGSLELAARDIEQISTLEESVPSPSKLTTQKESVEQSSVPDSSRPTFNIDEP</sequence>
<dbReference type="PANTHER" id="PTHR31640">
    <property type="entry name" value="TRANSMEMBRANE PROTEIN KIAA1109"/>
    <property type="match status" value="1"/>
</dbReference>
<feature type="compositionally biased region" description="Low complexity" evidence="1">
    <location>
        <begin position="1383"/>
        <end position="1399"/>
    </location>
</feature>
<dbReference type="EMBL" id="KV893185">
    <property type="protein sequence ID" value="OON19592.1"/>
    <property type="molecule type" value="Genomic_DNA"/>
</dbReference>
<feature type="compositionally biased region" description="Basic and acidic residues" evidence="1">
    <location>
        <begin position="1853"/>
        <end position="1863"/>
    </location>
</feature>
<feature type="compositionally biased region" description="Polar residues" evidence="1">
    <location>
        <begin position="4865"/>
        <end position="4878"/>
    </location>
</feature>
<feature type="compositionally biased region" description="Polar residues" evidence="1">
    <location>
        <begin position="3272"/>
        <end position="3281"/>
    </location>
</feature>